<dbReference type="GO" id="GO:0016020">
    <property type="term" value="C:membrane"/>
    <property type="evidence" value="ECO:0007669"/>
    <property type="project" value="UniProtKB-SubCell"/>
</dbReference>
<dbReference type="PROSITE" id="PS50850">
    <property type="entry name" value="MFS"/>
    <property type="match status" value="1"/>
</dbReference>
<keyword evidence="3" id="KW-0472">Membrane</keyword>
<dbReference type="GO" id="GO:0022857">
    <property type="term" value="F:transmembrane transporter activity"/>
    <property type="evidence" value="ECO:0007669"/>
    <property type="project" value="InterPro"/>
</dbReference>
<feature type="transmembrane region" description="Helical" evidence="3">
    <location>
        <begin position="179"/>
        <end position="201"/>
    </location>
</feature>
<evidence type="ECO:0000256" key="3">
    <source>
        <dbReference type="SAM" id="Phobius"/>
    </source>
</evidence>
<evidence type="ECO:0000256" key="1">
    <source>
        <dbReference type="ARBA" id="ARBA00004141"/>
    </source>
</evidence>
<dbReference type="EMBL" id="KV425901">
    <property type="protein sequence ID" value="KZW00439.1"/>
    <property type="molecule type" value="Genomic_DNA"/>
</dbReference>
<feature type="transmembrane region" description="Helical" evidence="3">
    <location>
        <begin position="352"/>
        <end position="373"/>
    </location>
</feature>
<comment type="similarity">
    <text evidence="2">Belongs to the major facilitator superfamily. Monocarboxylate porter (TC 2.A.1.13) family.</text>
</comment>
<feature type="transmembrane region" description="Helical" evidence="3">
    <location>
        <begin position="61"/>
        <end position="80"/>
    </location>
</feature>
<keyword evidence="6" id="KW-1185">Reference proteome</keyword>
<dbReference type="Proteomes" id="UP000077266">
    <property type="component" value="Unassembled WGS sequence"/>
</dbReference>
<reference evidence="5 6" key="1">
    <citation type="journal article" date="2016" name="Mol. Biol. Evol.">
        <title>Comparative Genomics of Early-Diverging Mushroom-Forming Fungi Provides Insights into the Origins of Lignocellulose Decay Capabilities.</title>
        <authorList>
            <person name="Nagy L.G."/>
            <person name="Riley R."/>
            <person name="Tritt A."/>
            <person name="Adam C."/>
            <person name="Daum C."/>
            <person name="Floudas D."/>
            <person name="Sun H."/>
            <person name="Yadav J.S."/>
            <person name="Pangilinan J."/>
            <person name="Larsson K.H."/>
            <person name="Matsuura K."/>
            <person name="Barry K."/>
            <person name="Labutti K."/>
            <person name="Kuo R."/>
            <person name="Ohm R.A."/>
            <person name="Bhattacharya S.S."/>
            <person name="Shirouzu T."/>
            <person name="Yoshinaga Y."/>
            <person name="Martin F.M."/>
            <person name="Grigoriev I.V."/>
            <person name="Hibbett D.S."/>
        </authorList>
    </citation>
    <scope>NUCLEOTIDE SEQUENCE [LARGE SCALE GENOMIC DNA]</scope>
    <source>
        <strain evidence="5 6">HHB12029</strain>
    </source>
</reference>
<proteinExistence type="inferred from homology"/>
<dbReference type="PANTHER" id="PTHR11360">
    <property type="entry name" value="MONOCARBOXYLATE TRANSPORTER"/>
    <property type="match status" value="1"/>
</dbReference>
<sequence>MTPFDKIPHEYRIPDGGLQAWLTVLGVWFLSVATYGAVLSFGVLEDYYVRVYMTNKTSSQVAWIGSTQLFLLQACGLVSGKLFDEGAPLQIVGGLLYVFSIFMLSLVKENQFYQVFLAQGVGMGLGMGMTFIPATAVISHYFYRKRGVAMGISFTGSSVGGAVFPIMLNKLLHNPSWTFGNVIRLFGGIVAACLLVTNLLVRTRLPPRKLRTWEAPPPSVMVLFKDPPFIVASVATVITTFGIFFPIFYIQLMSALHGVDPNLSFYLITALNAASIPGRVIPGLLGDRLGPLNVLAACQFVCIGIILAMLGITGPAAAPPIVIALLYGFFYGGVIALTAPAAAQMSNGVHEVGLRIGFVYAFIGIASLFGAPLQGELLSDRFRWNRSIIFSSVLMAAGFVVFVVARFLMAKRKGTQFV</sequence>
<protein>
    <submittedName>
        <fullName evidence="5">MFS general substrate transporter</fullName>
    </submittedName>
</protein>
<comment type="subcellular location">
    <subcellularLocation>
        <location evidence="1">Membrane</location>
        <topology evidence="1">Multi-pass membrane protein</topology>
    </subcellularLocation>
</comment>
<dbReference type="InParanoid" id="A0A165NA21"/>
<dbReference type="InterPro" id="IPR011701">
    <property type="entry name" value="MFS"/>
</dbReference>
<dbReference type="SUPFAM" id="SSF103473">
    <property type="entry name" value="MFS general substrate transporter"/>
    <property type="match status" value="1"/>
</dbReference>
<dbReference type="InterPro" id="IPR020846">
    <property type="entry name" value="MFS_dom"/>
</dbReference>
<dbReference type="Gene3D" id="1.20.1250.20">
    <property type="entry name" value="MFS general substrate transporter like domains"/>
    <property type="match status" value="2"/>
</dbReference>
<dbReference type="STRING" id="1314781.A0A165NA21"/>
<feature type="transmembrane region" description="Helical" evidence="3">
    <location>
        <begin position="292"/>
        <end position="312"/>
    </location>
</feature>
<feature type="transmembrane region" description="Helical" evidence="3">
    <location>
        <begin position="229"/>
        <end position="251"/>
    </location>
</feature>
<feature type="transmembrane region" description="Helical" evidence="3">
    <location>
        <begin position="148"/>
        <end position="167"/>
    </location>
</feature>
<gene>
    <name evidence="5" type="ORF">EXIGLDRAFT_797047</name>
</gene>
<feature type="domain" description="Major facilitator superfamily (MFS) profile" evidence="4">
    <location>
        <begin position="228"/>
        <end position="418"/>
    </location>
</feature>
<keyword evidence="3" id="KW-1133">Transmembrane helix</keyword>
<evidence type="ECO:0000313" key="6">
    <source>
        <dbReference type="Proteomes" id="UP000077266"/>
    </source>
</evidence>
<feature type="transmembrane region" description="Helical" evidence="3">
    <location>
        <begin position="388"/>
        <end position="409"/>
    </location>
</feature>
<dbReference type="PANTHER" id="PTHR11360:SF284">
    <property type="entry name" value="EG:103B4.3 PROTEIN-RELATED"/>
    <property type="match status" value="1"/>
</dbReference>
<name>A0A165NA21_EXIGL</name>
<evidence type="ECO:0000259" key="4">
    <source>
        <dbReference type="PROSITE" id="PS50850"/>
    </source>
</evidence>
<dbReference type="InterPro" id="IPR036259">
    <property type="entry name" value="MFS_trans_sf"/>
</dbReference>
<organism evidence="5 6">
    <name type="scientific">Exidia glandulosa HHB12029</name>
    <dbReference type="NCBI Taxonomy" id="1314781"/>
    <lineage>
        <taxon>Eukaryota</taxon>
        <taxon>Fungi</taxon>
        <taxon>Dikarya</taxon>
        <taxon>Basidiomycota</taxon>
        <taxon>Agaricomycotina</taxon>
        <taxon>Agaricomycetes</taxon>
        <taxon>Auriculariales</taxon>
        <taxon>Exidiaceae</taxon>
        <taxon>Exidia</taxon>
    </lineage>
</organism>
<dbReference type="OrthoDB" id="6499973at2759"/>
<feature type="transmembrane region" description="Helical" evidence="3">
    <location>
        <begin position="87"/>
        <end position="107"/>
    </location>
</feature>
<feature type="transmembrane region" description="Helical" evidence="3">
    <location>
        <begin position="20"/>
        <end position="41"/>
    </location>
</feature>
<feature type="transmembrane region" description="Helical" evidence="3">
    <location>
        <begin position="318"/>
        <end position="340"/>
    </location>
</feature>
<dbReference type="InterPro" id="IPR050327">
    <property type="entry name" value="Proton-linked_MCT"/>
</dbReference>
<feature type="transmembrane region" description="Helical" evidence="3">
    <location>
        <begin position="113"/>
        <end position="136"/>
    </location>
</feature>
<feature type="transmembrane region" description="Helical" evidence="3">
    <location>
        <begin position="263"/>
        <end position="285"/>
    </location>
</feature>
<dbReference type="Pfam" id="PF07690">
    <property type="entry name" value="MFS_1"/>
    <property type="match status" value="1"/>
</dbReference>
<keyword evidence="3" id="KW-0812">Transmembrane</keyword>
<evidence type="ECO:0000256" key="2">
    <source>
        <dbReference type="ARBA" id="ARBA00006727"/>
    </source>
</evidence>
<dbReference type="AlphaFoldDB" id="A0A165NA21"/>
<evidence type="ECO:0000313" key="5">
    <source>
        <dbReference type="EMBL" id="KZW00439.1"/>
    </source>
</evidence>
<accession>A0A165NA21</accession>